<evidence type="ECO:0000313" key="3">
    <source>
        <dbReference type="EMBL" id="MAA14121.1"/>
    </source>
</evidence>
<name>A0A224YHZ9_9ACAR</name>
<feature type="compositionally biased region" description="Basic residues" evidence="1">
    <location>
        <begin position="71"/>
        <end position="80"/>
    </location>
</feature>
<sequence length="206" mass="23252">MMINKYFALHLLFLLSLIVLVMSARRNTRDHDDDDEDDDDGKAGSRHRGRHDTGEDDSDNGDGNNDSDRRNKSKKKRKYKSNNEDEGNDGSYNEICDKLQCQRRNKTCCLLTSGNCDCQCVRPAISCRIALARPGCRFLNIEKCVSKGGYEQCRCAERTVVRNQPNPETVKRVLSTIAQIIPNVPGIPNSVRSRIPVNLINKVIPE</sequence>
<feature type="chain" id="PRO_5012668783" evidence="2">
    <location>
        <begin position="24"/>
        <end position="206"/>
    </location>
</feature>
<organism evidence="3">
    <name type="scientific">Rhipicephalus zambeziensis</name>
    <dbReference type="NCBI Taxonomy" id="60191"/>
    <lineage>
        <taxon>Eukaryota</taxon>
        <taxon>Metazoa</taxon>
        <taxon>Ecdysozoa</taxon>
        <taxon>Arthropoda</taxon>
        <taxon>Chelicerata</taxon>
        <taxon>Arachnida</taxon>
        <taxon>Acari</taxon>
        <taxon>Parasitiformes</taxon>
        <taxon>Ixodida</taxon>
        <taxon>Ixodoidea</taxon>
        <taxon>Ixodidae</taxon>
        <taxon>Rhipicephalinae</taxon>
        <taxon>Rhipicephalus</taxon>
        <taxon>Rhipicephalus</taxon>
    </lineage>
</organism>
<feature type="signal peptide" evidence="2">
    <location>
        <begin position="1"/>
        <end position="23"/>
    </location>
</feature>
<keyword evidence="2" id="KW-0732">Signal</keyword>
<protein>
    <submittedName>
        <fullName evidence="3">Uncharacterized protein</fullName>
    </submittedName>
</protein>
<dbReference type="AlphaFoldDB" id="A0A224YHZ9"/>
<evidence type="ECO:0000256" key="1">
    <source>
        <dbReference type="SAM" id="MobiDB-lite"/>
    </source>
</evidence>
<evidence type="ECO:0000256" key="2">
    <source>
        <dbReference type="SAM" id="SignalP"/>
    </source>
</evidence>
<reference evidence="3" key="1">
    <citation type="journal article" date="2017" name="Parasit. Vectors">
        <title>Sialotranscriptomics of Rhipicephalus zambeziensis reveals intricate expression profiles of secretory proteins and suggests tight temporal transcriptional regulation during blood-feeding.</title>
        <authorList>
            <person name="de Castro M.H."/>
            <person name="de Klerk D."/>
            <person name="Pienaar R."/>
            <person name="Rees D.J.G."/>
            <person name="Mans B.J."/>
        </authorList>
    </citation>
    <scope>NUCLEOTIDE SEQUENCE</scope>
    <source>
        <tissue evidence="3">Salivary glands</tissue>
    </source>
</reference>
<proteinExistence type="predicted"/>
<accession>A0A224YHZ9</accession>
<feature type="region of interest" description="Disordered" evidence="1">
    <location>
        <begin position="28"/>
        <end position="86"/>
    </location>
</feature>
<dbReference type="EMBL" id="GFPF01002975">
    <property type="protein sequence ID" value="MAA14121.1"/>
    <property type="molecule type" value="Transcribed_RNA"/>
</dbReference>